<dbReference type="InterPro" id="IPR036440">
    <property type="entry name" value="Peptidase_C15-like_sf"/>
</dbReference>
<keyword evidence="3" id="KW-0378">Hydrolase</keyword>
<dbReference type="STRING" id="578458.D8Q8T9"/>
<gene>
    <name evidence="5" type="ORF">SCHCODRAFT_235837</name>
</gene>
<dbReference type="OMA" id="HKNGYRM"/>
<dbReference type="eggNOG" id="KOG4755">
    <property type="taxonomic scope" value="Eukaryota"/>
</dbReference>
<organism evidence="6">
    <name type="scientific">Schizophyllum commune (strain H4-8 / FGSC 9210)</name>
    <name type="common">Split gill fungus</name>
    <dbReference type="NCBI Taxonomy" id="578458"/>
    <lineage>
        <taxon>Eukaryota</taxon>
        <taxon>Fungi</taxon>
        <taxon>Dikarya</taxon>
        <taxon>Basidiomycota</taxon>
        <taxon>Agaricomycotina</taxon>
        <taxon>Agaricomycetes</taxon>
        <taxon>Agaricomycetidae</taxon>
        <taxon>Agaricales</taxon>
        <taxon>Schizophyllaceae</taxon>
        <taxon>Schizophyllum</taxon>
    </lineage>
</organism>
<evidence type="ECO:0000313" key="5">
    <source>
        <dbReference type="EMBL" id="EFI95121.1"/>
    </source>
</evidence>
<keyword evidence="6" id="KW-1185">Reference proteome</keyword>
<keyword evidence="4" id="KW-0788">Thiol protease</keyword>
<evidence type="ECO:0000256" key="3">
    <source>
        <dbReference type="ARBA" id="ARBA00022801"/>
    </source>
</evidence>
<dbReference type="GeneID" id="9587927"/>
<reference evidence="5 6" key="1">
    <citation type="journal article" date="2010" name="Nat. Biotechnol.">
        <title>Genome sequence of the model mushroom Schizophyllum commune.</title>
        <authorList>
            <person name="Ohm R.A."/>
            <person name="de Jong J.F."/>
            <person name="Lugones L.G."/>
            <person name="Aerts A."/>
            <person name="Kothe E."/>
            <person name="Stajich J.E."/>
            <person name="de Vries R.P."/>
            <person name="Record E."/>
            <person name="Levasseur A."/>
            <person name="Baker S.E."/>
            <person name="Bartholomew K.A."/>
            <person name="Coutinho P.M."/>
            <person name="Erdmann S."/>
            <person name="Fowler T.J."/>
            <person name="Gathman A.C."/>
            <person name="Lombard V."/>
            <person name="Henrissat B."/>
            <person name="Knabe N."/>
            <person name="Kuees U."/>
            <person name="Lilly W.W."/>
            <person name="Lindquist E."/>
            <person name="Lucas S."/>
            <person name="Magnuson J.K."/>
            <person name="Piumi F."/>
            <person name="Raudaskoski M."/>
            <person name="Salamov A."/>
            <person name="Schmutz J."/>
            <person name="Schwarze F.W.M.R."/>
            <person name="vanKuyk P.A."/>
            <person name="Horton J.S."/>
            <person name="Grigoriev I.V."/>
            <person name="Woesten H.A.B."/>
        </authorList>
    </citation>
    <scope>NUCLEOTIDE SEQUENCE [LARGE SCALE GENOMIC DNA]</scope>
    <source>
        <strain evidence="6">H4-8 / FGSC 9210</strain>
    </source>
</reference>
<dbReference type="SUPFAM" id="SSF53182">
    <property type="entry name" value="Pyrrolidone carboxyl peptidase (pyroglutamate aminopeptidase)"/>
    <property type="match status" value="1"/>
</dbReference>
<evidence type="ECO:0000256" key="2">
    <source>
        <dbReference type="ARBA" id="ARBA00022670"/>
    </source>
</evidence>
<keyword evidence="2" id="KW-0645">Protease</keyword>
<name>D8Q8T9_SCHCM</name>
<dbReference type="VEuPathDB" id="FungiDB:SCHCODRAFT_02632561"/>
<dbReference type="InParanoid" id="D8Q8T9"/>
<dbReference type="AlphaFoldDB" id="D8Q8T9"/>
<dbReference type="PANTHER" id="PTHR23402">
    <property type="entry name" value="PROTEASE FAMILY C15 PYROGLUTAMYL-PEPTIDASE I-RELATED"/>
    <property type="match status" value="1"/>
</dbReference>
<dbReference type="GO" id="GO:0006508">
    <property type="term" value="P:proteolysis"/>
    <property type="evidence" value="ECO:0007669"/>
    <property type="project" value="UniProtKB-KW"/>
</dbReference>
<dbReference type="EMBL" id="GL377308">
    <property type="protein sequence ID" value="EFI95121.1"/>
    <property type="molecule type" value="Genomic_DNA"/>
</dbReference>
<dbReference type="OrthoDB" id="407146at2759"/>
<sequence>MTAIKHRVVVTGFGPFRQYTENPSWLAVRTLHDTVIYTPAAPAHHPHAAPEAVHITALEVPVVYDAVLSTVPGLHAAPPVLPPGLPDDFPPPPNDGYSLIVHVGVSRAGPLRLETYGDKTGYNKPDHEGKLADVVDQTSATRGFADERYASLPERLPIRIDPDGLCERCAKDGVNLVPSSDAGHYLCDFILYCSLAESSLSGKATPVLFIHCPPVNQPLSTSQVTDGLKAIIANALSCLHT</sequence>
<evidence type="ECO:0000313" key="6">
    <source>
        <dbReference type="Proteomes" id="UP000007431"/>
    </source>
</evidence>
<evidence type="ECO:0000256" key="1">
    <source>
        <dbReference type="ARBA" id="ARBA00006641"/>
    </source>
</evidence>
<protein>
    <recommendedName>
        <fullName evidence="7">Peptidase C15, pyroglutamyl peptidase I-like protein</fullName>
    </recommendedName>
</protein>
<accession>D8Q8T9</accession>
<comment type="similarity">
    <text evidence="1">Belongs to the peptidase C15 family.</text>
</comment>
<dbReference type="Gene3D" id="3.40.630.20">
    <property type="entry name" value="Peptidase C15, pyroglutamyl peptidase I-like"/>
    <property type="match status" value="1"/>
</dbReference>
<dbReference type="HOGENOM" id="CLU_043960_1_0_1"/>
<dbReference type="InterPro" id="IPR016125">
    <property type="entry name" value="Peptidase_C15-like"/>
</dbReference>
<evidence type="ECO:0000256" key="4">
    <source>
        <dbReference type="ARBA" id="ARBA00022807"/>
    </source>
</evidence>
<dbReference type="PANTHER" id="PTHR23402:SF1">
    <property type="entry name" value="PYROGLUTAMYL-PEPTIDASE I"/>
    <property type="match status" value="1"/>
</dbReference>
<proteinExistence type="inferred from homology"/>
<evidence type="ECO:0008006" key="7">
    <source>
        <dbReference type="Google" id="ProtNLM"/>
    </source>
</evidence>
<dbReference type="Proteomes" id="UP000007431">
    <property type="component" value="Unassembled WGS sequence"/>
</dbReference>
<dbReference type="KEGG" id="scm:SCHCO_02632561"/>
<dbReference type="RefSeq" id="XP_003030024.1">
    <property type="nucleotide sequence ID" value="XM_003029978.1"/>
</dbReference>
<dbReference type="GO" id="GO:0008234">
    <property type="term" value="F:cysteine-type peptidase activity"/>
    <property type="evidence" value="ECO:0007669"/>
    <property type="project" value="UniProtKB-KW"/>
</dbReference>